<dbReference type="PATRIC" id="fig|1133569.4.peg.2050"/>
<dbReference type="SUPFAM" id="SSF46689">
    <property type="entry name" value="Homeodomain-like"/>
    <property type="match status" value="1"/>
</dbReference>
<dbReference type="STRING" id="1133569.FD21_GL001895"/>
<dbReference type="AlphaFoldDB" id="A0A0R2CLK7"/>
<comment type="caution">
    <text evidence="1">The sequence shown here is derived from an EMBL/GenBank/DDBJ whole genome shotgun (WGS) entry which is preliminary data.</text>
</comment>
<sequence length="170" mass="19755">MTLTNLSHLSPTKLGRIQAALLQEFSTYPLSQAQVARIVKTARISRGAFYTYFTDLSAAYRYLYQRALIELHQPLTFENSLLINYDPQLYYKVAADFTRRLQNSCYYDFIKLHLIYNEPFLNTPASSSMLLDSQHWQAMVLVHATIQDILLKPTQREKYLARLKAALIKQ</sequence>
<evidence type="ECO:0000313" key="2">
    <source>
        <dbReference type="Proteomes" id="UP000051576"/>
    </source>
</evidence>
<name>A0A0R2CLK7_9LACO</name>
<protein>
    <submittedName>
        <fullName evidence="1">Uncharacterized protein</fullName>
    </submittedName>
</protein>
<dbReference type="RefSeq" id="WP_010580413.1">
    <property type="nucleotide sequence ID" value="NZ_AHYZ01000079.1"/>
</dbReference>
<dbReference type="Gene3D" id="1.10.357.10">
    <property type="entry name" value="Tetracycline Repressor, domain 2"/>
    <property type="match status" value="1"/>
</dbReference>
<dbReference type="eggNOG" id="COG1309">
    <property type="taxonomic scope" value="Bacteria"/>
</dbReference>
<organism evidence="1 2">
    <name type="scientific">Liquorilactobacillus vini DSM 20605</name>
    <dbReference type="NCBI Taxonomy" id="1133569"/>
    <lineage>
        <taxon>Bacteria</taxon>
        <taxon>Bacillati</taxon>
        <taxon>Bacillota</taxon>
        <taxon>Bacilli</taxon>
        <taxon>Lactobacillales</taxon>
        <taxon>Lactobacillaceae</taxon>
        <taxon>Liquorilactobacillus</taxon>
    </lineage>
</organism>
<keyword evidence="2" id="KW-1185">Reference proteome</keyword>
<dbReference type="EMBL" id="AYYX01000007">
    <property type="protein sequence ID" value="KRM89323.1"/>
    <property type="molecule type" value="Genomic_DNA"/>
</dbReference>
<gene>
    <name evidence="1" type="ORF">FD21_GL001895</name>
</gene>
<proteinExistence type="predicted"/>
<dbReference type="OrthoDB" id="9812484at2"/>
<accession>A0A0R2CLK7</accession>
<evidence type="ECO:0000313" key="1">
    <source>
        <dbReference type="EMBL" id="KRM89323.1"/>
    </source>
</evidence>
<dbReference type="Proteomes" id="UP000051576">
    <property type="component" value="Unassembled WGS sequence"/>
</dbReference>
<dbReference type="InterPro" id="IPR009057">
    <property type="entry name" value="Homeodomain-like_sf"/>
</dbReference>
<reference evidence="1 2" key="1">
    <citation type="journal article" date="2015" name="Genome Announc.">
        <title>Expanding the biotechnology potential of lactobacilli through comparative genomics of 213 strains and associated genera.</title>
        <authorList>
            <person name="Sun Z."/>
            <person name="Harris H.M."/>
            <person name="McCann A."/>
            <person name="Guo C."/>
            <person name="Argimon S."/>
            <person name="Zhang W."/>
            <person name="Yang X."/>
            <person name="Jeffery I.B."/>
            <person name="Cooney J.C."/>
            <person name="Kagawa T.F."/>
            <person name="Liu W."/>
            <person name="Song Y."/>
            <person name="Salvetti E."/>
            <person name="Wrobel A."/>
            <person name="Rasinkangas P."/>
            <person name="Parkhill J."/>
            <person name="Rea M.C."/>
            <person name="O'Sullivan O."/>
            <person name="Ritari J."/>
            <person name="Douillard F.P."/>
            <person name="Paul Ross R."/>
            <person name="Yang R."/>
            <person name="Briner A.E."/>
            <person name="Felis G.E."/>
            <person name="de Vos W.M."/>
            <person name="Barrangou R."/>
            <person name="Klaenhammer T.R."/>
            <person name="Caufield P.W."/>
            <person name="Cui Y."/>
            <person name="Zhang H."/>
            <person name="O'Toole P.W."/>
        </authorList>
    </citation>
    <scope>NUCLEOTIDE SEQUENCE [LARGE SCALE GENOMIC DNA]</scope>
    <source>
        <strain evidence="1 2">DSM 20605</strain>
    </source>
</reference>